<dbReference type="EMBL" id="AP021875">
    <property type="protein sequence ID" value="BBO74240.1"/>
    <property type="molecule type" value="Genomic_DNA"/>
</dbReference>
<sequence>MSDSKELQVKDKQEVAAPAEQTRPGVVFTPDVDIFENDKEITLLADMPGVASEDIAIDLNDNVLSISGEVKPFEEKDESDVLIEFEIGRYSRQFTLSEVIDQGKIEAKHQDGVLRLTLPKAEKAVPRQIAVTAA</sequence>
<dbReference type="InterPro" id="IPR002068">
    <property type="entry name" value="A-crystallin/Hsp20_dom"/>
</dbReference>
<accession>A0A5K7Z0Q7</accession>
<dbReference type="SUPFAM" id="SSF49764">
    <property type="entry name" value="HSP20-like chaperones"/>
    <property type="match status" value="1"/>
</dbReference>
<evidence type="ECO:0000256" key="2">
    <source>
        <dbReference type="RuleBase" id="RU003616"/>
    </source>
</evidence>
<dbReference type="Gene3D" id="2.60.40.790">
    <property type="match status" value="1"/>
</dbReference>
<evidence type="ECO:0000256" key="3">
    <source>
        <dbReference type="SAM" id="MobiDB-lite"/>
    </source>
</evidence>
<dbReference type="KEGG" id="dwd:DSCW_16570"/>
<evidence type="ECO:0000256" key="1">
    <source>
        <dbReference type="PROSITE-ProRule" id="PRU00285"/>
    </source>
</evidence>
<protein>
    <submittedName>
        <fullName evidence="5">Heat-shock protein</fullName>
    </submittedName>
</protein>
<name>A0A5K7Z0Q7_9BACT</name>
<feature type="region of interest" description="Disordered" evidence="3">
    <location>
        <begin position="1"/>
        <end position="23"/>
    </location>
</feature>
<feature type="compositionally biased region" description="Basic and acidic residues" evidence="3">
    <location>
        <begin position="1"/>
        <end position="14"/>
    </location>
</feature>
<dbReference type="InterPro" id="IPR031107">
    <property type="entry name" value="Small_HSP"/>
</dbReference>
<proteinExistence type="inferred from homology"/>
<organism evidence="5 6">
    <name type="scientific">Desulfosarcina widdelii</name>
    <dbReference type="NCBI Taxonomy" id="947919"/>
    <lineage>
        <taxon>Bacteria</taxon>
        <taxon>Pseudomonadati</taxon>
        <taxon>Thermodesulfobacteriota</taxon>
        <taxon>Desulfobacteria</taxon>
        <taxon>Desulfobacterales</taxon>
        <taxon>Desulfosarcinaceae</taxon>
        <taxon>Desulfosarcina</taxon>
    </lineage>
</organism>
<dbReference type="InterPro" id="IPR008978">
    <property type="entry name" value="HSP20-like_chaperone"/>
</dbReference>
<dbReference type="Proteomes" id="UP000427769">
    <property type="component" value="Chromosome"/>
</dbReference>
<dbReference type="PANTHER" id="PTHR11527">
    <property type="entry name" value="HEAT-SHOCK PROTEIN 20 FAMILY MEMBER"/>
    <property type="match status" value="1"/>
</dbReference>
<reference evidence="5 6" key="1">
    <citation type="submission" date="2019-11" db="EMBL/GenBank/DDBJ databases">
        <title>Comparative genomics of hydrocarbon-degrading Desulfosarcina strains.</title>
        <authorList>
            <person name="Watanabe M."/>
            <person name="Kojima H."/>
            <person name="Fukui M."/>
        </authorList>
    </citation>
    <scope>NUCLEOTIDE SEQUENCE [LARGE SCALE GENOMIC DNA]</scope>
    <source>
        <strain evidence="5 6">PP31</strain>
    </source>
</reference>
<dbReference type="Pfam" id="PF00011">
    <property type="entry name" value="HSP20"/>
    <property type="match status" value="1"/>
</dbReference>
<dbReference type="PROSITE" id="PS01031">
    <property type="entry name" value="SHSP"/>
    <property type="match status" value="1"/>
</dbReference>
<dbReference type="RefSeq" id="WP_155303282.1">
    <property type="nucleotide sequence ID" value="NZ_AP021875.1"/>
</dbReference>
<keyword evidence="6" id="KW-1185">Reference proteome</keyword>
<evidence type="ECO:0000313" key="6">
    <source>
        <dbReference type="Proteomes" id="UP000427769"/>
    </source>
</evidence>
<evidence type="ECO:0000313" key="5">
    <source>
        <dbReference type="EMBL" id="BBO74240.1"/>
    </source>
</evidence>
<comment type="similarity">
    <text evidence="1 2">Belongs to the small heat shock protein (HSP20) family.</text>
</comment>
<dbReference type="OrthoDB" id="9792695at2"/>
<dbReference type="CDD" id="cd06464">
    <property type="entry name" value="ACD_sHsps-like"/>
    <property type="match status" value="1"/>
</dbReference>
<feature type="domain" description="SHSP" evidence="4">
    <location>
        <begin position="23"/>
        <end position="134"/>
    </location>
</feature>
<dbReference type="AlphaFoldDB" id="A0A5K7Z0Q7"/>
<gene>
    <name evidence="5" type="ORF">DSCW_16570</name>
</gene>
<evidence type="ECO:0000259" key="4">
    <source>
        <dbReference type="PROSITE" id="PS01031"/>
    </source>
</evidence>